<organism evidence="1 2">
    <name type="scientific">Flavobacterium orientale</name>
    <dbReference type="NCBI Taxonomy" id="1756020"/>
    <lineage>
        <taxon>Bacteria</taxon>
        <taxon>Pseudomonadati</taxon>
        <taxon>Bacteroidota</taxon>
        <taxon>Flavobacteriia</taxon>
        <taxon>Flavobacteriales</taxon>
        <taxon>Flavobacteriaceae</taxon>
        <taxon>Flavobacterium</taxon>
    </lineage>
</organism>
<gene>
    <name evidence="1" type="primary">gldH</name>
    <name evidence="1" type="ORF">GCM10011343_10300</name>
</gene>
<dbReference type="NCBIfam" id="TIGR03511">
    <property type="entry name" value="GldH_lipo"/>
    <property type="match status" value="1"/>
</dbReference>
<dbReference type="EMBL" id="BMFG01000003">
    <property type="protein sequence ID" value="GGD21876.1"/>
    <property type="molecule type" value="Genomic_DNA"/>
</dbReference>
<evidence type="ECO:0000313" key="1">
    <source>
        <dbReference type="EMBL" id="GGD21876.1"/>
    </source>
</evidence>
<name>A0A916XYK8_9FLAO</name>
<sequence length="161" mass="18548">MNLKSSFVLILLVILVVSCDKKRVFDRYDSVGKTWHKDSIVTFSFEQKDTVALHNLFLNLRNNKNYPYSNLFLIVELEDPNQKTIVDTLEYIMANPDGTLLGSGFSDTKENKLYYKEKYQFKKPGNYTVRIQHAVRNSGKISGVETLEGILDVGFRIELTE</sequence>
<proteinExistence type="predicted"/>
<evidence type="ECO:0000313" key="2">
    <source>
        <dbReference type="Proteomes" id="UP000625735"/>
    </source>
</evidence>
<keyword evidence="1" id="KW-0449">Lipoprotein</keyword>
<dbReference type="PROSITE" id="PS51257">
    <property type="entry name" value="PROKAR_LIPOPROTEIN"/>
    <property type="match status" value="1"/>
</dbReference>
<dbReference type="Pfam" id="PF14109">
    <property type="entry name" value="GldH_lipo"/>
    <property type="match status" value="1"/>
</dbReference>
<dbReference type="InterPro" id="IPR020018">
    <property type="entry name" value="Motility-assoc_lipoprot_GldH"/>
</dbReference>
<dbReference type="RefSeq" id="WP_188361466.1">
    <property type="nucleotide sequence ID" value="NZ_BMFG01000003.1"/>
</dbReference>
<comment type="caution">
    <text evidence="1">The sequence shown here is derived from an EMBL/GenBank/DDBJ whole genome shotgun (WGS) entry which is preliminary data.</text>
</comment>
<accession>A0A916XYK8</accession>
<protein>
    <submittedName>
        <fullName evidence="1">Gliding motility lipoprotein GldH</fullName>
    </submittedName>
</protein>
<reference evidence="1" key="2">
    <citation type="submission" date="2020-09" db="EMBL/GenBank/DDBJ databases">
        <authorList>
            <person name="Sun Q."/>
            <person name="Zhou Y."/>
        </authorList>
    </citation>
    <scope>NUCLEOTIDE SEQUENCE</scope>
    <source>
        <strain evidence="1">CGMCC 1.12506</strain>
    </source>
</reference>
<dbReference type="AlphaFoldDB" id="A0A916XYK8"/>
<reference evidence="1" key="1">
    <citation type="journal article" date="2014" name="Int. J. Syst. Evol. Microbiol.">
        <title>Complete genome sequence of Corynebacterium casei LMG S-19264T (=DSM 44701T), isolated from a smear-ripened cheese.</title>
        <authorList>
            <consortium name="US DOE Joint Genome Institute (JGI-PGF)"/>
            <person name="Walter F."/>
            <person name="Albersmeier A."/>
            <person name="Kalinowski J."/>
            <person name="Ruckert C."/>
        </authorList>
    </citation>
    <scope>NUCLEOTIDE SEQUENCE</scope>
    <source>
        <strain evidence="1">CGMCC 1.12506</strain>
    </source>
</reference>
<keyword evidence="2" id="KW-1185">Reference proteome</keyword>
<dbReference type="Proteomes" id="UP000625735">
    <property type="component" value="Unassembled WGS sequence"/>
</dbReference>